<reference evidence="2" key="1">
    <citation type="journal article" date="2015" name="PLoS ONE">
        <title>An Insight into the Sialome of the Lone Star Tick, Amblyomma americanum, with a Glimpse on Its Time Dependent Gene Expression.</title>
        <authorList>
            <person name="Karim S."/>
            <person name="Ribeiro J.M."/>
        </authorList>
    </citation>
    <scope>NUCLEOTIDE SEQUENCE</scope>
    <source>
        <tissue evidence="2">Salivary gland</tissue>
    </source>
</reference>
<dbReference type="AlphaFoldDB" id="A0A0C9SDP7"/>
<keyword evidence="1" id="KW-0732">Signal</keyword>
<sequence length="148" mass="16310">MPKLLPLLAAQGPVLLAKLIRTLAQHLAAAVGIPQELHGNLEGGHLDSQQLQYARLFWLQHLTFLAHLVVLQQCHHTFLEACGQAQAPQVWLQRVLELGERTLVQQDPLCCPKACPCEVCIAVLIKPQQHFLLGCIGEEEATLAPQPL</sequence>
<evidence type="ECO:0000313" key="2">
    <source>
        <dbReference type="EMBL" id="JAG92197.1"/>
    </source>
</evidence>
<evidence type="ECO:0000256" key="1">
    <source>
        <dbReference type="SAM" id="SignalP"/>
    </source>
</evidence>
<organism evidence="2">
    <name type="scientific">Amblyomma americanum</name>
    <name type="common">Lone star tick</name>
    <dbReference type="NCBI Taxonomy" id="6943"/>
    <lineage>
        <taxon>Eukaryota</taxon>
        <taxon>Metazoa</taxon>
        <taxon>Ecdysozoa</taxon>
        <taxon>Arthropoda</taxon>
        <taxon>Chelicerata</taxon>
        <taxon>Arachnida</taxon>
        <taxon>Acari</taxon>
        <taxon>Parasitiformes</taxon>
        <taxon>Ixodida</taxon>
        <taxon>Ixodoidea</taxon>
        <taxon>Ixodidae</taxon>
        <taxon>Amblyomminae</taxon>
        <taxon>Amblyomma</taxon>
    </lineage>
</organism>
<proteinExistence type="evidence at transcript level"/>
<feature type="non-terminal residue" evidence="2">
    <location>
        <position position="148"/>
    </location>
</feature>
<feature type="chain" id="PRO_5002203425" evidence="1">
    <location>
        <begin position="25"/>
        <end position="148"/>
    </location>
</feature>
<feature type="signal peptide" evidence="1">
    <location>
        <begin position="1"/>
        <end position="24"/>
    </location>
</feature>
<name>A0A0C9SDP7_AMBAM</name>
<dbReference type="EMBL" id="GBZX01000543">
    <property type="protein sequence ID" value="JAG92197.1"/>
    <property type="molecule type" value="mRNA"/>
</dbReference>
<accession>A0A0C9SDP7</accession>
<protein>
    <submittedName>
        <fullName evidence="2">Putative secreted protein</fullName>
    </submittedName>
</protein>